<name>A0A2Z7A0E3_9LAMI</name>
<dbReference type="EMBL" id="KV020364">
    <property type="protein sequence ID" value="KZV14583.1"/>
    <property type="molecule type" value="Genomic_DNA"/>
</dbReference>
<evidence type="ECO:0000313" key="3">
    <source>
        <dbReference type="Proteomes" id="UP000250235"/>
    </source>
</evidence>
<protein>
    <submittedName>
        <fullName evidence="2">Uncharacterized protein</fullName>
    </submittedName>
</protein>
<sequence>MVADSIGICELKGPYYTLTMIDWFLQALSVIGDHGAMLLGAFVGAAADPDPFSRGASEAPGSDQIHRESGTSTVGGGRSPNPVHDWKQDSFVRSRQAAEARRQGGGGRERRGGEGWAALGG</sequence>
<gene>
    <name evidence="2" type="ORF">F511_42251</name>
</gene>
<feature type="compositionally biased region" description="Basic and acidic residues" evidence="1">
    <location>
        <begin position="84"/>
        <end position="113"/>
    </location>
</feature>
<evidence type="ECO:0000256" key="1">
    <source>
        <dbReference type="SAM" id="MobiDB-lite"/>
    </source>
</evidence>
<feature type="region of interest" description="Disordered" evidence="1">
    <location>
        <begin position="49"/>
        <end position="121"/>
    </location>
</feature>
<evidence type="ECO:0000313" key="2">
    <source>
        <dbReference type="EMBL" id="KZV14583.1"/>
    </source>
</evidence>
<organism evidence="2 3">
    <name type="scientific">Dorcoceras hygrometricum</name>
    <dbReference type="NCBI Taxonomy" id="472368"/>
    <lineage>
        <taxon>Eukaryota</taxon>
        <taxon>Viridiplantae</taxon>
        <taxon>Streptophyta</taxon>
        <taxon>Embryophyta</taxon>
        <taxon>Tracheophyta</taxon>
        <taxon>Spermatophyta</taxon>
        <taxon>Magnoliopsida</taxon>
        <taxon>eudicotyledons</taxon>
        <taxon>Gunneridae</taxon>
        <taxon>Pentapetalae</taxon>
        <taxon>asterids</taxon>
        <taxon>lamiids</taxon>
        <taxon>Lamiales</taxon>
        <taxon>Gesneriaceae</taxon>
        <taxon>Didymocarpoideae</taxon>
        <taxon>Trichosporeae</taxon>
        <taxon>Loxocarpinae</taxon>
        <taxon>Dorcoceras</taxon>
    </lineage>
</organism>
<proteinExistence type="predicted"/>
<dbReference type="AlphaFoldDB" id="A0A2Z7A0E3"/>
<accession>A0A2Z7A0E3</accession>
<keyword evidence="3" id="KW-1185">Reference proteome</keyword>
<reference evidence="2 3" key="1">
    <citation type="journal article" date="2015" name="Proc. Natl. Acad. Sci. U.S.A.">
        <title>The resurrection genome of Boea hygrometrica: A blueprint for survival of dehydration.</title>
        <authorList>
            <person name="Xiao L."/>
            <person name="Yang G."/>
            <person name="Zhang L."/>
            <person name="Yang X."/>
            <person name="Zhao S."/>
            <person name="Ji Z."/>
            <person name="Zhou Q."/>
            <person name="Hu M."/>
            <person name="Wang Y."/>
            <person name="Chen M."/>
            <person name="Xu Y."/>
            <person name="Jin H."/>
            <person name="Xiao X."/>
            <person name="Hu G."/>
            <person name="Bao F."/>
            <person name="Hu Y."/>
            <person name="Wan P."/>
            <person name="Li L."/>
            <person name="Deng X."/>
            <person name="Kuang T."/>
            <person name="Xiang C."/>
            <person name="Zhu J.K."/>
            <person name="Oliver M.J."/>
            <person name="He Y."/>
        </authorList>
    </citation>
    <scope>NUCLEOTIDE SEQUENCE [LARGE SCALE GENOMIC DNA]</scope>
    <source>
        <strain evidence="3">cv. XS01</strain>
    </source>
</reference>
<dbReference type="Proteomes" id="UP000250235">
    <property type="component" value="Unassembled WGS sequence"/>
</dbReference>